<dbReference type="EMBL" id="CP000155">
    <property type="protein sequence ID" value="ABC30917.1"/>
    <property type="molecule type" value="Genomic_DNA"/>
</dbReference>
<reference evidence="1 2" key="1">
    <citation type="journal article" date="2005" name="Nucleic Acids Res.">
        <title>Genomic blueprint of Hahella chejuensis, a marine microbe producing an algicidal agent.</title>
        <authorList>
            <person name="Jeong H."/>
            <person name="Yim J.H."/>
            <person name="Lee C."/>
            <person name="Choi S.-H."/>
            <person name="Park Y.K."/>
            <person name="Yoon S.H."/>
            <person name="Hur C.-G."/>
            <person name="Kang H.-Y."/>
            <person name="Kim D."/>
            <person name="Lee H.H."/>
            <person name="Park K.H."/>
            <person name="Park S.-H."/>
            <person name="Park H.-S."/>
            <person name="Lee H.K."/>
            <person name="Oh T.K."/>
            <person name="Kim J.F."/>
        </authorList>
    </citation>
    <scope>NUCLEOTIDE SEQUENCE [LARGE SCALE GENOMIC DNA]</scope>
    <source>
        <strain evidence="1 2">KCTC 2396</strain>
    </source>
</reference>
<dbReference type="Proteomes" id="UP000000238">
    <property type="component" value="Chromosome"/>
</dbReference>
<proteinExistence type="predicted"/>
<sequence length="224" mass="25770">MGANRLELFVQRYIERADKIAEFATNSGERHMWRQVSSSEQGQQQERRPAAGGVKESSFWLSQIFMLAATVLGVFLAAQEGLNQAIAFDDLTSRQNNYYLRSSLYSELQSNIAQAKEYAAFVQRASDNTIKQYQLQLDLFVWESMRYSPATLETPSEFISEIQRYYREANDIRQKIERRVYGSEYGGAELLKVTERMEKDVAPKLRANIDHLKKSLMDKGVALD</sequence>
<organism evidence="1 2">
    <name type="scientific">Hahella chejuensis (strain KCTC 2396)</name>
    <dbReference type="NCBI Taxonomy" id="349521"/>
    <lineage>
        <taxon>Bacteria</taxon>
        <taxon>Pseudomonadati</taxon>
        <taxon>Pseudomonadota</taxon>
        <taxon>Gammaproteobacteria</taxon>
        <taxon>Oceanospirillales</taxon>
        <taxon>Hahellaceae</taxon>
        <taxon>Hahella</taxon>
    </lineage>
</organism>
<dbReference type="KEGG" id="hch:HCH_04210"/>
<evidence type="ECO:0000313" key="1">
    <source>
        <dbReference type="EMBL" id="ABC30917.1"/>
    </source>
</evidence>
<evidence type="ECO:0000313" key="2">
    <source>
        <dbReference type="Proteomes" id="UP000000238"/>
    </source>
</evidence>
<dbReference type="HOGENOM" id="CLU_107536_0_0_6"/>
<name>Q2SEK7_HAHCH</name>
<dbReference type="STRING" id="349521.HCH_04210"/>
<dbReference type="eggNOG" id="ENOG5031KWH">
    <property type="taxonomic scope" value="Bacteria"/>
</dbReference>
<gene>
    <name evidence="1" type="ordered locus">HCH_04210</name>
</gene>
<dbReference type="AlphaFoldDB" id="Q2SEK7"/>
<protein>
    <submittedName>
        <fullName evidence="1">Uncharacterized protein</fullName>
    </submittedName>
</protein>
<keyword evidence="2" id="KW-1185">Reference proteome</keyword>
<accession>Q2SEK7</accession>